<proteinExistence type="predicted"/>
<dbReference type="EMBL" id="BKCP01007404">
    <property type="protein sequence ID" value="GER46102.1"/>
    <property type="molecule type" value="Genomic_DNA"/>
</dbReference>
<organism evidence="2 3">
    <name type="scientific">Striga asiatica</name>
    <name type="common">Asiatic witchweed</name>
    <name type="synonym">Buchnera asiatica</name>
    <dbReference type="NCBI Taxonomy" id="4170"/>
    <lineage>
        <taxon>Eukaryota</taxon>
        <taxon>Viridiplantae</taxon>
        <taxon>Streptophyta</taxon>
        <taxon>Embryophyta</taxon>
        <taxon>Tracheophyta</taxon>
        <taxon>Spermatophyta</taxon>
        <taxon>Magnoliopsida</taxon>
        <taxon>eudicotyledons</taxon>
        <taxon>Gunneridae</taxon>
        <taxon>Pentapetalae</taxon>
        <taxon>asterids</taxon>
        <taxon>lamiids</taxon>
        <taxon>Lamiales</taxon>
        <taxon>Orobanchaceae</taxon>
        <taxon>Buchnereae</taxon>
        <taxon>Striga</taxon>
    </lineage>
</organism>
<dbReference type="AlphaFoldDB" id="A0A5A7QMN5"/>
<feature type="region of interest" description="Disordered" evidence="1">
    <location>
        <begin position="67"/>
        <end position="110"/>
    </location>
</feature>
<dbReference type="Proteomes" id="UP000325081">
    <property type="component" value="Unassembled WGS sequence"/>
</dbReference>
<name>A0A5A7QMN5_STRAF</name>
<keyword evidence="3" id="KW-1185">Reference proteome</keyword>
<sequence>MDILKQELLKEVENLLKDVDEKKFFKRLRERRNARPRPKPPATRINSIAISIRTILSRSLLTLFPSKKTLNQSSNPPSNPSSRSRTSTTSISTRRKSSTASDVISKGGEK</sequence>
<evidence type="ECO:0000256" key="1">
    <source>
        <dbReference type="SAM" id="MobiDB-lite"/>
    </source>
</evidence>
<comment type="caution">
    <text evidence="2">The sequence shown here is derived from an EMBL/GenBank/DDBJ whole genome shotgun (WGS) entry which is preliminary data.</text>
</comment>
<feature type="compositionally biased region" description="Low complexity" evidence="1">
    <location>
        <begin position="73"/>
        <end position="92"/>
    </location>
</feature>
<evidence type="ECO:0000313" key="3">
    <source>
        <dbReference type="Proteomes" id="UP000325081"/>
    </source>
</evidence>
<gene>
    <name evidence="2" type="ORF">STAS_23107</name>
</gene>
<accession>A0A5A7QMN5</accession>
<reference evidence="3" key="1">
    <citation type="journal article" date="2019" name="Curr. Biol.">
        <title>Genome Sequence of Striga asiatica Provides Insight into the Evolution of Plant Parasitism.</title>
        <authorList>
            <person name="Yoshida S."/>
            <person name="Kim S."/>
            <person name="Wafula E.K."/>
            <person name="Tanskanen J."/>
            <person name="Kim Y.M."/>
            <person name="Honaas L."/>
            <person name="Yang Z."/>
            <person name="Spallek T."/>
            <person name="Conn C.E."/>
            <person name="Ichihashi Y."/>
            <person name="Cheong K."/>
            <person name="Cui S."/>
            <person name="Der J.P."/>
            <person name="Gundlach H."/>
            <person name="Jiao Y."/>
            <person name="Hori C."/>
            <person name="Ishida J.K."/>
            <person name="Kasahara H."/>
            <person name="Kiba T."/>
            <person name="Kim M.S."/>
            <person name="Koo N."/>
            <person name="Laohavisit A."/>
            <person name="Lee Y.H."/>
            <person name="Lumba S."/>
            <person name="McCourt P."/>
            <person name="Mortimer J.C."/>
            <person name="Mutuku J.M."/>
            <person name="Nomura T."/>
            <person name="Sasaki-Sekimoto Y."/>
            <person name="Seto Y."/>
            <person name="Wang Y."/>
            <person name="Wakatake T."/>
            <person name="Sakakibara H."/>
            <person name="Demura T."/>
            <person name="Yamaguchi S."/>
            <person name="Yoneyama K."/>
            <person name="Manabe R.I."/>
            <person name="Nelson D.C."/>
            <person name="Schulman A.H."/>
            <person name="Timko M.P."/>
            <person name="dePamphilis C.W."/>
            <person name="Choi D."/>
            <person name="Shirasu K."/>
        </authorList>
    </citation>
    <scope>NUCLEOTIDE SEQUENCE [LARGE SCALE GENOMIC DNA]</scope>
    <source>
        <strain evidence="3">cv. UVA1</strain>
    </source>
</reference>
<evidence type="ECO:0000313" key="2">
    <source>
        <dbReference type="EMBL" id="GER46102.1"/>
    </source>
</evidence>
<protein>
    <submittedName>
        <fullName evidence="2">DCD (Development and Cell Death) domain protein</fullName>
    </submittedName>
</protein>